<evidence type="ECO:0000313" key="2">
    <source>
        <dbReference type="EMBL" id="QAT61459.1"/>
    </source>
</evidence>
<reference evidence="3" key="1">
    <citation type="submission" date="2019-01" db="EMBL/GenBank/DDBJ databases">
        <title>Draft genomes of a novel of Sporanaerobacter strains.</title>
        <authorList>
            <person name="Ma S."/>
        </authorList>
    </citation>
    <scope>NUCLEOTIDE SEQUENCE [LARGE SCALE GENOMIC DNA]</scope>
    <source>
        <strain evidence="3">NJN-17</strain>
    </source>
</reference>
<organism evidence="2 3">
    <name type="scientific">Acidilutibacter cellobiosedens</name>
    <dbReference type="NCBI Taxonomy" id="2507161"/>
    <lineage>
        <taxon>Bacteria</taxon>
        <taxon>Bacillati</taxon>
        <taxon>Bacillota</taxon>
        <taxon>Tissierellia</taxon>
        <taxon>Tissierellales</taxon>
        <taxon>Acidilutibacteraceae</taxon>
        <taxon>Acidilutibacter</taxon>
    </lineage>
</organism>
<keyword evidence="3" id="KW-1185">Reference proteome</keyword>
<name>A0A410QBY2_9FIRM</name>
<dbReference type="Proteomes" id="UP000287969">
    <property type="component" value="Chromosome"/>
</dbReference>
<dbReference type="KEGG" id="spoa:EQM13_07635"/>
<evidence type="ECO:0000313" key="3">
    <source>
        <dbReference type="Proteomes" id="UP000287969"/>
    </source>
</evidence>
<dbReference type="SUPFAM" id="SSF54593">
    <property type="entry name" value="Glyoxalase/Bleomycin resistance protein/Dihydroxybiphenyl dioxygenase"/>
    <property type="match status" value="1"/>
</dbReference>
<proteinExistence type="predicted"/>
<dbReference type="InterPro" id="IPR037523">
    <property type="entry name" value="VOC_core"/>
</dbReference>
<sequence length="151" mass="17696">MHLGSIYLIVQDFNKSIQFYEKLLEMPVSAQNMQRFAQFEFEGNNISIMNGYFDAMNPNLTVCKGEYIEEFDNLVAMAEAENTHKFVLNFWAENLEKERERIVQLGISDKLAKIKYVNNVKPYYYFQFTDPDGNIIEITGQYSPKKGEFDE</sequence>
<dbReference type="AlphaFoldDB" id="A0A410QBY2"/>
<dbReference type="CDD" id="cd06587">
    <property type="entry name" value="VOC"/>
    <property type="match status" value="1"/>
</dbReference>
<dbReference type="EMBL" id="CP035282">
    <property type="protein sequence ID" value="QAT61459.1"/>
    <property type="molecule type" value="Genomic_DNA"/>
</dbReference>
<dbReference type="OrthoDB" id="9795618at2"/>
<dbReference type="Gene3D" id="3.10.180.10">
    <property type="entry name" value="2,3-Dihydroxybiphenyl 1,2-Dioxygenase, domain 1"/>
    <property type="match status" value="1"/>
</dbReference>
<accession>A0A410QBY2</accession>
<feature type="domain" description="VOC" evidence="1">
    <location>
        <begin position="2"/>
        <end position="141"/>
    </location>
</feature>
<dbReference type="PROSITE" id="PS51819">
    <property type="entry name" value="VOC"/>
    <property type="match status" value="1"/>
</dbReference>
<protein>
    <submittedName>
        <fullName evidence="2">VOC family protein</fullName>
    </submittedName>
</protein>
<gene>
    <name evidence="2" type="ORF">EQM13_07635</name>
</gene>
<dbReference type="RefSeq" id="WP_128752371.1">
    <property type="nucleotide sequence ID" value="NZ_CP035282.1"/>
</dbReference>
<dbReference type="Pfam" id="PF00903">
    <property type="entry name" value="Glyoxalase"/>
    <property type="match status" value="1"/>
</dbReference>
<evidence type="ECO:0000259" key="1">
    <source>
        <dbReference type="PROSITE" id="PS51819"/>
    </source>
</evidence>
<dbReference type="InterPro" id="IPR029068">
    <property type="entry name" value="Glyas_Bleomycin-R_OHBP_Dase"/>
</dbReference>
<dbReference type="InterPro" id="IPR004360">
    <property type="entry name" value="Glyas_Fos-R_dOase_dom"/>
</dbReference>